<evidence type="ECO:0000256" key="10">
    <source>
        <dbReference type="SAM" id="Coils"/>
    </source>
</evidence>
<dbReference type="PROSITE" id="PS51194">
    <property type="entry name" value="HELICASE_CTER"/>
    <property type="match status" value="1"/>
</dbReference>
<dbReference type="GO" id="GO:0005524">
    <property type="term" value="F:ATP binding"/>
    <property type="evidence" value="ECO:0007669"/>
    <property type="project" value="UniProtKB-KW"/>
</dbReference>
<keyword evidence="2" id="KW-0227">DNA damage</keyword>
<evidence type="ECO:0000256" key="6">
    <source>
        <dbReference type="ARBA" id="ARBA00023125"/>
    </source>
</evidence>
<dbReference type="GO" id="GO:0006281">
    <property type="term" value="P:DNA repair"/>
    <property type="evidence" value="ECO:0007669"/>
    <property type="project" value="UniProtKB-KW"/>
</dbReference>
<protein>
    <submittedName>
        <fullName evidence="13">Ligase-associated DNA damage response DEXH box helicase</fullName>
    </submittedName>
</protein>
<dbReference type="PANTHER" id="PTHR47962:SF3">
    <property type="entry name" value="LARGE ATP-DEPENDENT HELICASE-RELATED PROTEIN"/>
    <property type="match status" value="1"/>
</dbReference>
<dbReference type="InterPro" id="IPR001650">
    <property type="entry name" value="Helicase_C-like"/>
</dbReference>
<sequence length="822" mass="91535">MDAAQPPTTPGEQVLAWMQGRGWQPFAFQEDVWQAVAEGRSGMLHATTGSGKTYAVWLGMLDALLRRHRHGRQAEPLRVVWLTPMRALASDTTKALTAPLRDLAPNWTIGLRTGDTASAERARQDRRMPTVLVTTPESLTLMLTRENAREELASVEYVVVDEWHELIGSKRGVQAQLALARLRGFHPGLVAWGLSATLGNLEDAMHVLCGPDPQPGPRLVRGRIDKTLVIDTLIPPDPGKYSWAGHLGARMQMPVVEEIERSGTTLVFTNVRSQAEIWYQLLLEARPGWAGHIALHHGSLDKATREWVEQGLKEGTLRAVVATSSLDLGVDFLPVERVLQVGSAKGVARMMQRAGRSGHAPGRPSRVTLVPTNTMEIVEAAAARWAARTGRVEKRIPPSKPFDVLVQHMVTVALGGGFRADDLYAEVTTAWSYRHLTRAEFDWTLVFCERGGESLAAYPEYHRIVRDEDGVYRVKDKGVAKRHRLGVGTIVSDAAIQVKFLTGANIGTMEEGFIARLKPGDHFFFAGRLLEFVRVRDMAAYVRKATRNKGTVPTWQGSKMALSTELSDAVLEMMQNAARGEFTEPELEAARPMLLTQQRLSEIPTPGTLLVEGYRSREGEHLYIYPFAGRNVHLGLASLLAWRLARERPNTFSISINDYGFELVSAEPFDVEPVTSQRVFSGDDLLHDVLASLNSGELAQRRFREIARVAGLISQGYPGQPKTNRQLQASSALFYEVFRKYDAANLLLTQAENEVLSQELELSRLGETLRRMREKQLVFVPLRHPSPMSLPLMVERFREKLSTETLAARLERILKDAEADNA</sequence>
<dbReference type="GO" id="GO:0016887">
    <property type="term" value="F:ATP hydrolysis activity"/>
    <property type="evidence" value="ECO:0007669"/>
    <property type="project" value="TreeGrafter"/>
</dbReference>
<reference evidence="13" key="1">
    <citation type="submission" date="2020-08" db="EMBL/GenBank/DDBJ databases">
        <title>Ramlibacter sp. USB13 16S ribosomal RNA gene genome sequencing and assembly.</title>
        <authorList>
            <person name="Kang M."/>
        </authorList>
    </citation>
    <scope>NUCLEOTIDE SEQUENCE</scope>
    <source>
        <strain evidence="13">USB13</strain>
    </source>
</reference>
<name>A0A923MMI0_9BURK</name>
<dbReference type="GO" id="GO:0003677">
    <property type="term" value="F:DNA binding"/>
    <property type="evidence" value="ECO:0007669"/>
    <property type="project" value="UniProtKB-KW"/>
</dbReference>
<dbReference type="RefSeq" id="WP_187074515.1">
    <property type="nucleotide sequence ID" value="NZ_JACORT010000001.1"/>
</dbReference>
<dbReference type="InterPro" id="IPR011545">
    <property type="entry name" value="DEAD/DEAH_box_helicase_dom"/>
</dbReference>
<evidence type="ECO:0000256" key="4">
    <source>
        <dbReference type="ARBA" id="ARBA00022806"/>
    </source>
</evidence>
<organism evidence="13 14">
    <name type="scientific">Ramlibacter cellulosilyticus</name>
    <dbReference type="NCBI Taxonomy" id="2764187"/>
    <lineage>
        <taxon>Bacteria</taxon>
        <taxon>Pseudomonadati</taxon>
        <taxon>Pseudomonadota</taxon>
        <taxon>Betaproteobacteria</taxon>
        <taxon>Burkholderiales</taxon>
        <taxon>Comamonadaceae</taxon>
        <taxon>Ramlibacter</taxon>
    </lineage>
</organism>
<dbReference type="Proteomes" id="UP000608513">
    <property type="component" value="Unassembled WGS sequence"/>
</dbReference>
<dbReference type="CDD" id="cd18796">
    <property type="entry name" value="SF2_C_LHR"/>
    <property type="match status" value="1"/>
</dbReference>
<keyword evidence="7" id="KW-0234">DNA repair</keyword>
<dbReference type="InterPro" id="IPR045628">
    <property type="entry name" value="Lhr_WH_dom"/>
</dbReference>
<dbReference type="PANTHER" id="PTHR47962">
    <property type="entry name" value="ATP-DEPENDENT HELICASE LHR-RELATED-RELATED"/>
    <property type="match status" value="1"/>
</dbReference>
<evidence type="ECO:0000256" key="1">
    <source>
        <dbReference type="ARBA" id="ARBA00022741"/>
    </source>
</evidence>
<dbReference type="GO" id="GO:0004386">
    <property type="term" value="F:helicase activity"/>
    <property type="evidence" value="ECO:0007669"/>
    <property type="project" value="UniProtKB-KW"/>
</dbReference>
<keyword evidence="3" id="KW-0378">Hydrolase</keyword>
<dbReference type="PROSITE" id="PS51192">
    <property type="entry name" value="HELICASE_ATP_BIND_1"/>
    <property type="match status" value="1"/>
</dbReference>
<dbReference type="Pfam" id="PF19306">
    <property type="entry name" value="WHD_Lhr"/>
    <property type="match status" value="1"/>
</dbReference>
<dbReference type="InterPro" id="IPR026362">
    <property type="entry name" value="DEXH_lig_assoc"/>
</dbReference>
<dbReference type="NCBIfam" id="TIGR04121">
    <property type="entry name" value="DEXH_lig_assoc"/>
    <property type="match status" value="1"/>
</dbReference>
<accession>A0A923MMI0</accession>
<keyword evidence="6" id="KW-0238">DNA-binding</keyword>
<keyword evidence="1" id="KW-0547">Nucleotide-binding</keyword>
<keyword evidence="5" id="KW-0067">ATP-binding</keyword>
<dbReference type="Pfam" id="PF08494">
    <property type="entry name" value="DEAD_assoc"/>
    <property type="match status" value="1"/>
</dbReference>
<dbReference type="Pfam" id="PF00270">
    <property type="entry name" value="DEAD"/>
    <property type="match status" value="1"/>
</dbReference>
<evidence type="ECO:0000313" key="14">
    <source>
        <dbReference type="Proteomes" id="UP000608513"/>
    </source>
</evidence>
<dbReference type="InterPro" id="IPR013701">
    <property type="entry name" value="Lhr-like_DEAD/DEAH_assoc"/>
</dbReference>
<feature type="coiled-coil region" evidence="10">
    <location>
        <begin position="741"/>
        <end position="768"/>
    </location>
</feature>
<dbReference type="InterPro" id="IPR014001">
    <property type="entry name" value="Helicase_ATP-bd"/>
</dbReference>
<dbReference type="AlphaFoldDB" id="A0A923MMI0"/>
<dbReference type="InterPro" id="IPR027417">
    <property type="entry name" value="P-loop_NTPase"/>
</dbReference>
<keyword evidence="14" id="KW-1185">Reference proteome</keyword>
<keyword evidence="4" id="KW-0347">Helicase</keyword>
<feature type="domain" description="Helicase ATP-binding" evidence="11">
    <location>
        <begin position="33"/>
        <end position="216"/>
    </location>
</feature>
<keyword evidence="8" id="KW-0413">Isomerase</keyword>
<dbReference type="GO" id="GO:0016874">
    <property type="term" value="F:ligase activity"/>
    <property type="evidence" value="ECO:0007669"/>
    <property type="project" value="UniProtKB-KW"/>
</dbReference>
<feature type="domain" description="Helicase C-terminal" evidence="12">
    <location>
        <begin position="254"/>
        <end position="413"/>
    </location>
</feature>
<comment type="similarity">
    <text evidence="9">Belongs to the Lhr helicase family. Lhr-Core subfamily.</text>
</comment>
<dbReference type="InterPro" id="IPR017170">
    <property type="entry name" value="Lhr-like"/>
</dbReference>
<evidence type="ECO:0000256" key="2">
    <source>
        <dbReference type="ARBA" id="ARBA00022763"/>
    </source>
</evidence>
<evidence type="ECO:0000259" key="11">
    <source>
        <dbReference type="PROSITE" id="PS51192"/>
    </source>
</evidence>
<keyword evidence="10" id="KW-0175">Coiled coil</keyword>
<dbReference type="SUPFAM" id="SSF52540">
    <property type="entry name" value="P-loop containing nucleoside triphosphate hydrolases"/>
    <property type="match status" value="1"/>
</dbReference>
<keyword evidence="13" id="KW-0436">Ligase</keyword>
<gene>
    <name evidence="13" type="ORF">H8N03_02370</name>
</gene>
<proteinExistence type="inferred from homology"/>
<dbReference type="SMART" id="SM00487">
    <property type="entry name" value="DEXDc"/>
    <property type="match status" value="1"/>
</dbReference>
<evidence type="ECO:0000256" key="3">
    <source>
        <dbReference type="ARBA" id="ARBA00022801"/>
    </source>
</evidence>
<dbReference type="EMBL" id="JACORT010000001">
    <property type="protein sequence ID" value="MBC5781770.1"/>
    <property type="molecule type" value="Genomic_DNA"/>
</dbReference>
<comment type="caution">
    <text evidence="13">The sequence shown here is derived from an EMBL/GenBank/DDBJ whole genome shotgun (WGS) entry which is preliminary data.</text>
</comment>
<evidence type="ECO:0000256" key="7">
    <source>
        <dbReference type="ARBA" id="ARBA00023204"/>
    </source>
</evidence>
<dbReference type="PIRSF" id="PIRSF037307">
    <property type="entry name" value="Lhr-like_helic_prd"/>
    <property type="match status" value="1"/>
</dbReference>
<evidence type="ECO:0000313" key="13">
    <source>
        <dbReference type="EMBL" id="MBC5781770.1"/>
    </source>
</evidence>
<evidence type="ECO:0000256" key="8">
    <source>
        <dbReference type="ARBA" id="ARBA00023235"/>
    </source>
</evidence>
<dbReference type="SMART" id="SM00490">
    <property type="entry name" value="HELICc"/>
    <property type="match status" value="1"/>
</dbReference>
<dbReference type="Gene3D" id="3.40.50.300">
    <property type="entry name" value="P-loop containing nucleotide triphosphate hydrolases"/>
    <property type="match status" value="2"/>
</dbReference>
<evidence type="ECO:0000259" key="12">
    <source>
        <dbReference type="PROSITE" id="PS51194"/>
    </source>
</evidence>
<evidence type="ECO:0000256" key="5">
    <source>
        <dbReference type="ARBA" id="ARBA00022840"/>
    </source>
</evidence>
<dbReference type="InterPro" id="IPR052511">
    <property type="entry name" value="ATP-dep_Helicase"/>
</dbReference>
<evidence type="ECO:0000256" key="9">
    <source>
        <dbReference type="ARBA" id="ARBA00093467"/>
    </source>
</evidence>
<dbReference type="Pfam" id="PF00271">
    <property type="entry name" value="Helicase_C"/>
    <property type="match status" value="1"/>
</dbReference>